<dbReference type="Pfam" id="PF05043">
    <property type="entry name" value="Mga"/>
    <property type="match status" value="1"/>
</dbReference>
<evidence type="ECO:0000256" key="3">
    <source>
        <dbReference type="ARBA" id="ARBA00022490"/>
    </source>
</evidence>
<evidence type="ECO:0000259" key="12">
    <source>
        <dbReference type="PROSITE" id="PS51094"/>
    </source>
</evidence>
<reference evidence="15 16" key="1">
    <citation type="submission" date="2023-07" db="EMBL/GenBank/DDBJ databases">
        <title>Genomic Encyclopedia of Type Strains, Phase IV (KMG-IV): sequencing the most valuable type-strain genomes for metagenomic binning, comparative biology and taxonomic classification.</title>
        <authorList>
            <person name="Goeker M."/>
        </authorList>
    </citation>
    <scope>NUCLEOTIDE SEQUENCE [LARGE SCALE GENOMIC DNA]</scope>
    <source>
        <strain evidence="15 16">DSM 16784</strain>
    </source>
</reference>
<dbReference type="PANTHER" id="PTHR36203:SF1">
    <property type="entry name" value="ASCORBATE-SPECIFIC PTS SYSTEM EIIA COMPONENT"/>
    <property type="match status" value="1"/>
</dbReference>
<sequence length="685" mass="78673">MNERNTSILNCLIKQSPTSVEKIIDDFGLSKRQIEYSISQINDELALNKVSKIRKTSGKYYINDEIIKWFTSLTNADHGYVYSQVERVYAIIIQILLRNEPLSLDYFSYELGVSKNTVLTDMKKCDEIFKKANVKLSIVNSKVDGYFIKGNEWDKRSMFMKAIQYMLENSGEGQLSEVMNLSNEEYAALEATVQNVEDVLSLHFTDYHFILLIYYLKAILTRITKKSYVAKNFFIESSELSDTDEYEASKIILSEFEDIPQSELLYMTLHLLTSNAIKKEVLDSKELTKLRDALEEFILEFERNSLIDISNKEVLLERLLSHFKPAYYRIKYNLTTSYDILDKVSKGFGAINTLVSQSISPVETYLGCTIPDNEIAYITLFMGGTLVDEERNQLINHKRTYAVVVCQSGVSMSNLMKSNLINIFPEFVFYPAMSKRSFESFDKEYSIVFSSIQLTTNKPLFIVNEIMSEEEKYYLKKRVMSTLYDTEITAVDIESAVKLIRDSMKDNFDESRLKEELYHLLNNKTVDIKQPKEKPVTQKNGVNLADLVKVGGISIIDDVDDWKDAVVKSSNLLLESEKITKAYQDKLVEVFKESTPHIILNQKIAIPHLEARYGSLDLGMSLLLIKNKPDDLHIPQVFVTISVVEGLDHLTALNQVMKLARNEQLLEELYSADSDEAVLDVLYRI</sequence>
<dbReference type="PANTHER" id="PTHR36203">
    <property type="entry name" value="ASCORBATE-SPECIFIC PTS SYSTEM EIIA COMPONENT"/>
    <property type="match status" value="1"/>
</dbReference>
<evidence type="ECO:0000256" key="8">
    <source>
        <dbReference type="ARBA" id="ARBA00023159"/>
    </source>
</evidence>
<proteinExistence type="predicted"/>
<evidence type="ECO:0000256" key="9">
    <source>
        <dbReference type="ARBA" id="ARBA00037387"/>
    </source>
</evidence>
<dbReference type="InterPro" id="IPR011608">
    <property type="entry name" value="PRD"/>
</dbReference>
<keyword evidence="7" id="KW-0418">Kinase</keyword>
<keyword evidence="16" id="KW-1185">Reference proteome</keyword>
<evidence type="ECO:0000256" key="5">
    <source>
        <dbReference type="ARBA" id="ARBA00022679"/>
    </source>
</evidence>
<evidence type="ECO:0000256" key="2">
    <source>
        <dbReference type="ARBA" id="ARBA00022448"/>
    </source>
</evidence>
<evidence type="ECO:0000256" key="7">
    <source>
        <dbReference type="ARBA" id="ARBA00022777"/>
    </source>
</evidence>
<dbReference type="Gene3D" id="3.40.930.10">
    <property type="entry name" value="Mannitol-specific EII, Chain A"/>
    <property type="match status" value="1"/>
</dbReference>
<dbReference type="InterPro" id="IPR007737">
    <property type="entry name" value="Mga_HTH"/>
</dbReference>
<evidence type="ECO:0000256" key="10">
    <source>
        <dbReference type="ARBA" id="ARBA00041175"/>
    </source>
</evidence>
<keyword evidence="6" id="KW-0598">Phosphotransferase system</keyword>
<keyword evidence="2" id="KW-0813">Transport</keyword>
<dbReference type="SUPFAM" id="SSF63520">
    <property type="entry name" value="PTS-regulatory domain, PRD"/>
    <property type="match status" value="2"/>
</dbReference>
<evidence type="ECO:0000313" key="16">
    <source>
        <dbReference type="Proteomes" id="UP001230220"/>
    </source>
</evidence>
<evidence type="ECO:0000256" key="6">
    <source>
        <dbReference type="ARBA" id="ARBA00022683"/>
    </source>
</evidence>
<dbReference type="InterPro" id="IPR016152">
    <property type="entry name" value="PTrfase/Anion_transptr"/>
</dbReference>
<evidence type="ECO:0000256" key="4">
    <source>
        <dbReference type="ARBA" id="ARBA00022553"/>
    </source>
</evidence>
<dbReference type="RefSeq" id="WP_307410082.1">
    <property type="nucleotide sequence ID" value="NZ_JAUSUR010000006.1"/>
</dbReference>
<evidence type="ECO:0000256" key="11">
    <source>
        <dbReference type="ARBA" id="ARBA00042072"/>
    </source>
</evidence>
<dbReference type="InterPro" id="IPR013011">
    <property type="entry name" value="PTS_EIIB_2"/>
</dbReference>
<name>A0ABU0E6F6_9FIRM</name>
<keyword evidence="8" id="KW-0010">Activator</keyword>
<feature type="domain" description="PTS EIIB type-2" evidence="13">
    <location>
        <begin position="398"/>
        <end position="487"/>
    </location>
</feature>
<comment type="subcellular location">
    <subcellularLocation>
        <location evidence="1">Cytoplasm</location>
    </subcellularLocation>
</comment>
<protein>
    <recommendedName>
        <fullName evidence="10">Ascorbate-specific PTS system EIIA component</fullName>
    </recommendedName>
    <alternativeName>
        <fullName evidence="11">Ascorbate-specific phosphotransferase enzyme IIA component</fullName>
    </alternativeName>
</protein>
<dbReference type="SUPFAM" id="SSF55804">
    <property type="entry name" value="Phoshotransferase/anion transport protein"/>
    <property type="match status" value="1"/>
</dbReference>
<dbReference type="PROSITE" id="PS51099">
    <property type="entry name" value="PTS_EIIB_TYPE_2"/>
    <property type="match status" value="1"/>
</dbReference>
<keyword evidence="4" id="KW-0597">Phosphoprotein</keyword>
<feature type="domain" description="PTS EIIA type-2" evidence="12">
    <location>
        <begin position="546"/>
        <end position="685"/>
    </location>
</feature>
<evidence type="ECO:0000259" key="14">
    <source>
        <dbReference type="PROSITE" id="PS51372"/>
    </source>
</evidence>
<dbReference type="InterPro" id="IPR051351">
    <property type="entry name" value="Ascorbate-PTS_EIIA_comp"/>
</dbReference>
<dbReference type="EMBL" id="JAUSUR010000006">
    <property type="protein sequence ID" value="MDQ0362455.1"/>
    <property type="molecule type" value="Genomic_DNA"/>
</dbReference>
<comment type="function">
    <text evidence="9">The phosphoenolpyruvate-dependent sugar phosphotransferase system (sugar PTS), a major carbohydrate active transport system, catalyzes the phosphorylation of incoming sugar substrates concomitantly with their translocation across the cell membrane. The enzyme II UlaABC PTS system is involved in ascorbate transport.</text>
</comment>
<feature type="domain" description="PRD" evidence="14">
    <location>
        <begin position="285"/>
        <end position="392"/>
    </location>
</feature>
<dbReference type="Pfam" id="PF00874">
    <property type="entry name" value="PRD"/>
    <property type="match status" value="2"/>
</dbReference>
<organism evidence="15 16">
    <name type="scientific">Breznakia pachnodae</name>
    <dbReference type="NCBI Taxonomy" id="265178"/>
    <lineage>
        <taxon>Bacteria</taxon>
        <taxon>Bacillati</taxon>
        <taxon>Bacillota</taxon>
        <taxon>Erysipelotrichia</taxon>
        <taxon>Erysipelotrichales</taxon>
        <taxon>Erysipelotrichaceae</taxon>
        <taxon>Breznakia</taxon>
    </lineage>
</organism>
<gene>
    <name evidence="15" type="ORF">J2S15_003209</name>
</gene>
<comment type="caution">
    <text evidence="15">The sequence shown here is derived from an EMBL/GenBank/DDBJ whole genome shotgun (WGS) entry which is preliminary data.</text>
</comment>
<dbReference type="InterPro" id="IPR036634">
    <property type="entry name" value="PRD_sf"/>
</dbReference>
<accession>A0ABU0E6F6</accession>
<evidence type="ECO:0000256" key="1">
    <source>
        <dbReference type="ARBA" id="ARBA00004496"/>
    </source>
</evidence>
<keyword evidence="3" id="KW-0963">Cytoplasm</keyword>
<keyword evidence="5" id="KW-0808">Transferase</keyword>
<dbReference type="Gene3D" id="1.10.1790.10">
    <property type="entry name" value="PRD domain"/>
    <property type="match status" value="2"/>
</dbReference>
<evidence type="ECO:0000259" key="13">
    <source>
        <dbReference type="PROSITE" id="PS51099"/>
    </source>
</evidence>
<dbReference type="PROSITE" id="PS51094">
    <property type="entry name" value="PTS_EIIA_TYPE_2"/>
    <property type="match status" value="1"/>
</dbReference>
<dbReference type="Pfam" id="PF00359">
    <property type="entry name" value="PTS_EIIA_2"/>
    <property type="match status" value="1"/>
</dbReference>
<dbReference type="PROSITE" id="PS51372">
    <property type="entry name" value="PRD_2"/>
    <property type="match status" value="2"/>
</dbReference>
<evidence type="ECO:0000313" key="15">
    <source>
        <dbReference type="EMBL" id="MDQ0362455.1"/>
    </source>
</evidence>
<feature type="domain" description="PRD" evidence="14">
    <location>
        <begin position="180"/>
        <end position="281"/>
    </location>
</feature>
<dbReference type="CDD" id="cd05568">
    <property type="entry name" value="PTS_IIB_bgl_like"/>
    <property type="match status" value="1"/>
</dbReference>
<dbReference type="Proteomes" id="UP001230220">
    <property type="component" value="Unassembled WGS sequence"/>
</dbReference>
<dbReference type="InterPro" id="IPR002178">
    <property type="entry name" value="PTS_EIIA_type-2_dom"/>
</dbReference>